<evidence type="ECO:0000256" key="3">
    <source>
        <dbReference type="ARBA" id="ARBA00017934"/>
    </source>
</evidence>
<reference evidence="8 9" key="1">
    <citation type="journal article" date="2016" name="Genome Biol. Evol.">
        <title>Divergent and convergent evolution of fungal pathogenicity.</title>
        <authorList>
            <person name="Shang Y."/>
            <person name="Xiao G."/>
            <person name="Zheng P."/>
            <person name="Cen K."/>
            <person name="Zhan S."/>
            <person name="Wang C."/>
        </authorList>
    </citation>
    <scope>NUCLEOTIDE SEQUENCE [LARGE SCALE GENOMIC DNA]</scope>
    <source>
        <strain evidence="8 9">ARSEF 7405</strain>
    </source>
</reference>
<evidence type="ECO:0000256" key="4">
    <source>
        <dbReference type="ARBA" id="ARBA00022448"/>
    </source>
</evidence>
<evidence type="ECO:0000256" key="7">
    <source>
        <dbReference type="ARBA" id="ARBA00030094"/>
    </source>
</evidence>
<evidence type="ECO:0000313" key="8">
    <source>
        <dbReference type="EMBL" id="KZZ93455.1"/>
    </source>
</evidence>
<organism evidence="8 9">
    <name type="scientific">Ascosphaera apis ARSEF 7405</name>
    <dbReference type="NCBI Taxonomy" id="392613"/>
    <lineage>
        <taxon>Eukaryota</taxon>
        <taxon>Fungi</taxon>
        <taxon>Dikarya</taxon>
        <taxon>Ascomycota</taxon>
        <taxon>Pezizomycotina</taxon>
        <taxon>Eurotiomycetes</taxon>
        <taxon>Eurotiomycetidae</taxon>
        <taxon>Onygenales</taxon>
        <taxon>Ascosphaeraceae</taxon>
        <taxon>Ascosphaera</taxon>
    </lineage>
</organism>
<keyword evidence="9" id="KW-1185">Reference proteome</keyword>
<dbReference type="Proteomes" id="UP000242877">
    <property type="component" value="Unassembled WGS sequence"/>
</dbReference>
<dbReference type="GO" id="GO:0016236">
    <property type="term" value="P:macroautophagy"/>
    <property type="evidence" value="ECO:0007669"/>
    <property type="project" value="UniProtKB-ARBA"/>
</dbReference>
<gene>
    <name evidence="8" type="ORF">AAP_02247</name>
</gene>
<evidence type="ECO:0000256" key="5">
    <source>
        <dbReference type="ARBA" id="ARBA00022490"/>
    </source>
</evidence>
<dbReference type="OrthoDB" id="245150at2759"/>
<evidence type="ECO:0000256" key="6">
    <source>
        <dbReference type="ARBA" id="ARBA00022927"/>
    </source>
</evidence>
<keyword evidence="5" id="KW-0963">Cytoplasm</keyword>
<dbReference type="Gene3D" id="1.10.10.10">
    <property type="entry name" value="Winged helix-like DNA-binding domain superfamily/Winged helix DNA-binding domain"/>
    <property type="match status" value="1"/>
</dbReference>
<dbReference type="FunFam" id="1.10.10.570:FF:000003">
    <property type="entry name" value="Vacuolar protein-sorting-associated protein 25"/>
    <property type="match status" value="1"/>
</dbReference>
<comment type="similarity">
    <text evidence="2">Belongs to the VPS25 family.</text>
</comment>
<comment type="caution">
    <text evidence="8">The sequence shown here is derived from an EMBL/GenBank/DDBJ whole genome shotgun (WGS) entry which is preliminary data.</text>
</comment>
<dbReference type="GO" id="GO:0005198">
    <property type="term" value="F:structural molecule activity"/>
    <property type="evidence" value="ECO:0007669"/>
    <property type="project" value="TreeGrafter"/>
</dbReference>
<dbReference type="GO" id="GO:0042803">
    <property type="term" value="F:protein homodimerization activity"/>
    <property type="evidence" value="ECO:0007669"/>
    <property type="project" value="TreeGrafter"/>
</dbReference>
<name>A0A168A4E9_9EURO</name>
<evidence type="ECO:0000256" key="2">
    <source>
        <dbReference type="ARBA" id="ARBA00009674"/>
    </source>
</evidence>
<dbReference type="AlphaFoldDB" id="A0A168A4E9"/>
<protein>
    <recommendedName>
        <fullName evidence="3">Vacuolar protein-sorting-associated protein 25</fullName>
    </recommendedName>
    <alternativeName>
        <fullName evidence="7">ESCRT-II complex subunit VPS25</fullName>
    </alternativeName>
</protein>
<dbReference type="Gene3D" id="1.10.10.570">
    <property type="entry name" value="Winged helix' DNA-binding domain. Chain C. Domain 1"/>
    <property type="match status" value="1"/>
</dbReference>
<keyword evidence="4" id="KW-0813">Transport</keyword>
<dbReference type="EMBL" id="AZGZ01000008">
    <property type="protein sequence ID" value="KZZ93455.1"/>
    <property type="molecule type" value="Genomic_DNA"/>
</dbReference>
<proteinExistence type="inferred from homology"/>
<dbReference type="InterPro" id="IPR036388">
    <property type="entry name" value="WH-like_DNA-bd_sf"/>
</dbReference>
<comment type="subcellular location">
    <subcellularLocation>
        <location evidence="1">Cytoplasm</location>
    </subcellularLocation>
</comment>
<dbReference type="FunFam" id="1.10.10.10:FF:000141">
    <property type="entry name" value="vacuolar protein-sorting-associated protein 25"/>
    <property type="match status" value="1"/>
</dbReference>
<dbReference type="InterPro" id="IPR008570">
    <property type="entry name" value="ESCRT-II_cplx_Vps25-sub"/>
</dbReference>
<sequence>MASQDTSDSFVFPAYYSFPPFFTPQPNTNTRLSQLRKWSALIRAYCRHHKIYRLSLVDVDSPLFYNSTIQKRLSLAEARNVIDWMCREEGDRRAEWIGPTGNTNAKVTAYIWWRRPEEWATIIYEWVEQTGQKKTVLTLYELIEGEETMSQEFHGMDSTVMQKSLSVLVKNGKAQIFGNEDEQGVKFF</sequence>
<keyword evidence="6" id="KW-0653">Protein transport</keyword>
<dbReference type="GO" id="GO:0000814">
    <property type="term" value="C:ESCRT II complex"/>
    <property type="evidence" value="ECO:0007669"/>
    <property type="project" value="InterPro"/>
</dbReference>
<dbReference type="InterPro" id="IPR014041">
    <property type="entry name" value="ESCRT-II_cplx_Vps25-sub_N"/>
</dbReference>
<evidence type="ECO:0000256" key="1">
    <source>
        <dbReference type="ARBA" id="ARBA00004496"/>
    </source>
</evidence>
<accession>A0A168A4E9</accession>
<dbReference type="SUPFAM" id="SSF46785">
    <property type="entry name" value="Winged helix' DNA-binding domain"/>
    <property type="match status" value="2"/>
</dbReference>
<dbReference type="InterPro" id="IPR036390">
    <property type="entry name" value="WH_DNA-bd_sf"/>
</dbReference>
<dbReference type="GO" id="GO:0043328">
    <property type="term" value="P:protein transport to vacuole involved in ubiquitin-dependent protein catabolic process via the multivesicular body sorting pathway"/>
    <property type="evidence" value="ECO:0007669"/>
    <property type="project" value="TreeGrafter"/>
</dbReference>
<dbReference type="VEuPathDB" id="FungiDB:AAP_02247"/>
<dbReference type="PANTHER" id="PTHR13149">
    <property type="entry name" value="VACUOLAR PROTEIN SORTING-ASSOCIATED PROTEIN VPS25"/>
    <property type="match status" value="1"/>
</dbReference>
<dbReference type="Pfam" id="PF05871">
    <property type="entry name" value="ESCRT-II"/>
    <property type="match status" value="1"/>
</dbReference>
<dbReference type="PANTHER" id="PTHR13149:SF0">
    <property type="entry name" value="VACUOLAR PROTEIN-SORTING-ASSOCIATED PROTEIN 25"/>
    <property type="match status" value="1"/>
</dbReference>
<evidence type="ECO:0000313" key="9">
    <source>
        <dbReference type="Proteomes" id="UP000242877"/>
    </source>
</evidence>